<reference evidence="2" key="1">
    <citation type="submission" date="2022-06" db="EMBL/GenBank/DDBJ databases">
        <title>Ornithinimicrobium HY1793.</title>
        <authorList>
            <person name="Huang Y."/>
        </authorList>
    </citation>
    <scope>NUCLEOTIDE SEQUENCE</scope>
    <source>
        <strain evidence="2">HY1793</strain>
    </source>
</reference>
<evidence type="ECO:0000313" key="2">
    <source>
        <dbReference type="EMBL" id="USQ81670.1"/>
    </source>
</evidence>
<feature type="region of interest" description="Disordered" evidence="1">
    <location>
        <begin position="25"/>
        <end position="91"/>
    </location>
</feature>
<organism evidence="2 3">
    <name type="scientific">Ornithinimicrobium faecis</name>
    <dbReference type="NCBI Taxonomy" id="2934158"/>
    <lineage>
        <taxon>Bacteria</taxon>
        <taxon>Bacillati</taxon>
        <taxon>Actinomycetota</taxon>
        <taxon>Actinomycetes</taxon>
        <taxon>Micrococcales</taxon>
        <taxon>Ornithinimicrobiaceae</taxon>
        <taxon>Ornithinimicrobium</taxon>
    </lineage>
</organism>
<accession>A0ABY4YY41</accession>
<feature type="region of interest" description="Disordered" evidence="1">
    <location>
        <begin position="129"/>
        <end position="196"/>
    </location>
</feature>
<feature type="compositionally biased region" description="Basic and acidic residues" evidence="1">
    <location>
        <begin position="73"/>
        <end position="91"/>
    </location>
</feature>
<dbReference type="EMBL" id="CP099489">
    <property type="protein sequence ID" value="USQ81670.1"/>
    <property type="molecule type" value="Genomic_DNA"/>
</dbReference>
<gene>
    <name evidence="2" type="ORF">NF556_08495</name>
</gene>
<evidence type="ECO:0000313" key="3">
    <source>
        <dbReference type="Proteomes" id="UP001056455"/>
    </source>
</evidence>
<dbReference type="Proteomes" id="UP001056455">
    <property type="component" value="Chromosome"/>
</dbReference>
<dbReference type="RefSeq" id="WP_252595206.1">
    <property type="nucleotide sequence ID" value="NZ_CP099489.1"/>
</dbReference>
<evidence type="ECO:0000256" key="1">
    <source>
        <dbReference type="SAM" id="MobiDB-lite"/>
    </source>
</evidence>
<feature type="compositionally biased region" description="Basic and acidic residues" evidence="1">
    <location>
        <begin position="177"/>
        <end position="196"/>
    </location>
</feature>
<feature type="compositionally biased region" description="Low complexity" evidence="1">
    <location>
        <begin position="150"/>
        <end position="165"/>
    </location>
</feature>
<protein>
    <submittedName>
        <fullName evidence="2">Uncharacterized protein</fullName>
    </submittedName>
</protein>
<name>A0ABY4YY41_9MICO</name>
<feature type="compositionally biased region" description="Basic and acidic residues" evidence="1">
    <location>
        <begin position="132"/>
        <end position="141"/>
    </location>
</feature>
<sequence>MTGAAGVSEQVEREARQLVEAATRWLSAVPDDSAGPGNTEYAARTGDLDTDAEASAGFGAGGVSAEGPLGQEDQTREDEHKQEREHAEEHLCRGCPWCRAKAAAGPIGADTLDSLAHLLSTAAESLSLFAQSRREASHDPGPETDPAPPEAGAAHSAADAGPAGAVIDWDDEDEDELRAGEDDQPKQSPTKERRAR</sequence>
<keyword evidence="3" id="KW-1185">Reference proteome</keyword>
<proteinExistence type="predicted"/>